<protein>
    <recommendedName>
        <fullName evidence="2">Vacuolar protein sorting-associated protein 8 central domain-containing protein</fullName>
    </recommendedName>
</protein>
<dbReference type="AlphaFoldDB" id="A0A397C170"/>
<evidence type="ECO:0000313" key="3">
    <source>
        <dbReference type="EMBL" id="RHY35541.1"/>
    </source>
</evidence>
<dbReference type="Pfam" id="PF23556">
    <property type="entry name" value="TPR_Vps41"/>
    <property type="match status" value="1"/>
</dbReference>
<name>A0A397C170_APHAT</name>
<dbReference type="GO" id="GO:0034058">
    <property type="term" value="P:endosomal vesicle fusion"/>
    <property type="evidence" value="ECO:0007669"/>
    <property type="project" value="TreeGrafter"/>
</dbReference>
<dbReference type="GO" id="GO:0005770">
    <property type="term" value="C:late endosome"/>
    <property type="evidence" value="ECO:0007669"/>
    <property type="project" value="TreeGrafter"/>
</dbReference>
<evidence type="ECO:0000313" key="4">
    <source>
        <dbReference type="Proteomes" id="UP000266239"/>
    </source>
</evidence>
<gene>
    <name evidence="3" type="ORF">DYB25_004297</name>
</gene>
<dbReference type="EMBL" id="QUTA01001246">
    <property type="protein sequence ID" value="RHY35541.1"/>
    <property type="molecule type" value="Genomic_DNA"/>
</dbReference>
<comment type="caution">
    <text evidence="3">The sequence shown here is derived from an EMBL/GenBank/DDBJ whole genome shotgun (WGS) entry which is preliminary data.</text>
</comment>
<dbReference type="PANTHER" id="PTHR12616">
    <property type="entry name" value="VACUOLAR PROTEIN SORTING VPS41"/>
    <property type="match status" value="1"/>
</dbReference>
<dbReference type="InterPro" id="IPR025941">
    <property type="entry name" value="Vps8_central_dom"/>
</dbReference>
<proteinExistence type="predicted"/>
<organism evidence="3 4">
    <name type="scientific">Aphanomyces astaci</name>
    <name type="common">Crayfish plague agent</name>
    <dbReference type="NCBI Taxonomy" id="112090"/>
    <lineage>
        <taxon>Eukaryota</taxon>
        <taxon>Sar</taxon>
        <taxon>Stramenopiles</taxon>
        <taxon>Oomycota</taxon>
        <taxon>Saprolegniomycetes</taxon>
        <taxon>Saprolegniales</taxon>
        <taxon>Verrucalvaceae</taxon>
        <taxon>Aphanomyces</taxon>
    </lineage>
</organism>
<feature type="region of interest" description="Disordered" evidence="1">
    <location>
        <begin position="909"/>
        <end position="933"/>
    </location>
</feature>
<reference evidence="3 4" key="1">
    <citation type="submission" date="2018-08" db="EMBL/GenBank/DDBJ databases">
        <title>Aphanomyces genome sequencing and annotation.</title>
        <authorList>
            <person name="Minardi D."/>
            <person name="Oidtmann B."/>
            <person name="Van Der Giezen M."/>
            <person name="Studholme D.J."/>
        </authorList>
    </citation>
    <scope>NUCLEOTIDE SEQUENCE [LARGE SCALE GENOMIC DNA]</scope>
    <source>
        <strain evidence="3 4">Yx</strain>
    </source>
</reference>
<dbReference type="GO" id="GO:0006623">
    <property type="term" value="P:protein targeting to vacuole"/>
    <property type="evidence" value="ECO:0007669"/>
    <property type="project" value="InterPro"/>
</dbReference>
<dbReference type="Proteomes" id="UP000266239">
    <property type="component" value="Unassembled WGS sequence"/>
</dbReference>
<dbReference type="VEuPathDB" id="FungiDB:H257_09483"/>
<evidence type="ECO:0000259" key="2">
    <source>
        <dbReference type="Pfam" id="PF12816"/>
    </source>
</evidence>
<feature type="domain" description="Vacuolar protein sorting-associated protein 8 central" evidence="2">
    <location>
        <begin position="205"/>
        <end position="372"/>
    </location>
</feature>
<evidence type="ECO:0000256" key="1">
    <source>
        <dbReference type="SAM" id="MobiDB-lite"/>
    </source>
</evidence>
<sequence length="1022" mass="114449">MLYLLGLKELHTARVQPWTQRIDTLIEDGEWLEGLGLALDHYEGLLKAAQTRAERDRFPPVFFTDRNKDQCVVDIFKMSQTNQRTGDKEDVFRHEDHANEDPRWCVGESTYPADVSKRLEAAFQTARSGAPPKNFVPIGVADRMADLLMDYVRLAMGHAPSASLNLSHFQMLAGVAIEYCASTNRTDLLFAEIFKRFQEADKADIFVSLLAPYILHDQLHVLSADVLDVEKALLHMHVNELDFDGVVSVCHTHRLYTALIYMYNEARSDFTTPVEVLLAASSGGADDDQEGGRAKRKWAYKLLLYLSYCFDGRSFPNRRPVSVKRMQTMVATLSQFLFEKYPNDDKTTPYPRLIPLLQLDAKVFLDMIARLFDAPNVEFEGETVSTNTSRLGGAIDAQAYATARSASSTQYMMNSLLTFLATGPQALGPVGVSSFEEDGFDKAGRQAMLVRLLQKLSKDSYDQPTLLKSVLREGMHHRNEFTETITAYLADTDREYKMVSGGIDGDPSGITTTSSHISSAHNPLDTIEAGLINHAGGLLDVDATAFVVLILENFASLNNRIIQKFVQVGGNLGAKWEYNYLSQILGTGTEGTAGDDVDMIKDLTDKNGLRMADDAAVQERYIRLLCEFNPLQVFPYLAAHQAYRVDSCLKLCKEYNITDAEAYLLERTGDVTGALSLILTSLEKKIGLLRPALRGFNLNPELSVSTMQYESSILQSLAEGQEVKSTLDVAIAMCERHSARHHDDQSEKLWFTLLDMCLKIAVNEMIAMILERMSSCVSLQSILFKITNEHGKDEFGDFRPTIFGMLDTYNYEHNIYKTANGMIRTDLHDQVMVLRRAQAKCIAPASIECFYCHGVLSKPPFGMSQQYNTNDKWNRHTSTVLVMATGKTFHEACGKMWQQGLHTDKARADHTRRRLSEVGQDGDANGTGTTDDLDLEKIKTNKQGSTRRYLLRLKKMRKQSGRLTSMHHVLDSLARSEFAKNKLLRGNMATFSLKPGAYPKATRVGTRQPNQLPAKANHKGAI</sequence>
<feature type="region of interest" description="Disordered" evidence="1">
    <location>
        <begin position="1002"/>
        <end position="1022"/>
    </location>
</feature>
<dbReference type="GO" id="GO:0030897">
    <property type="term" value="C:HOPS complex"/>
    <property type="evidence" value="ECO:0007669"/>
    <property type="project" value="TreeGrafter"/>
</dbReference>
<feature type="compositionally biased region" description="Low complexity" evidence="1">
    <location>
        <begin position="921"/>
        <end position="930"/>
    </location>
</feature>
<dbReference type="InterPro" id="IPR045111">
    <property type="entry name" value="Vps41/Vps8"/>
</dbReference>
<accession>A0A397C170</accession>
<dbReference type="PANTHER" id="PTHR12616:SF8">
    <property type="entry name" value="VACUOLAR PROTEIN SORTING-ASSOCIATED PROTEIN 8 HOMOLOG"/>
    <property type="match status" value="1"/>
</dbReference>
<dbReference type="Pfam" id="PF12816">
    <property type="entry name" value="TPR_Vps8"/>
    <property type="match status" value="1"/>
</dbReference>